<dbReference type="InterPro" id="IPR013083">
    <property type="entry name" value="Znf_RING/FYVE/PHD"/>
</dbReference>
<dbReference type="PROSITE" id="PS50089">
    <property type="entry name" value="ZF_RING_2"/>
    <property type="match status" value="1"/>
</dbReference>
<dbReference type="AlphaFoldDB" id="A0A6A5TG27"/>
<evidence type="ECO:0000256" key="3">
    <source>
        <dbReference type="ARBA" id="ARBA00022833"/>
    </source>
</evidence>
<dbReference type="GO" id="GO:0008270">
    <property type="term" value="F:zinc ion binding"/>
    <property type="evidence" value="ECO:0007669"/>
    <property type="project" value="UniProtKB-KW"/>
</dbReference>
<keyword evidence="1" id="KW-0479">Metal-binding</keyword>
<keyword evidence="3" id="KW-0862">Zinc</keyword>
<dbReference type="SUPFAM" id="SSF57850">
    <property type="entry name" value="RING/U-box"/>
    <property type="match status" value="1"/>
</dbReference>
<evidence type="ECO:0000313" key="7">
    <source>
        <dbReference type="Proteomes" id="UP000800035"/>
    </source>
</evidence>
<name>A0A6A5TG27_9PLEO</name>
<organism evidence="6 7">
    <name type="scientific">Byssothecium circinans</name>
    <dbReference type="NCBI Taxonomy" id="147558"/>
    <lineage>
        <taxon>Eukaryota</taxon>
        <taxon>Fungi</taxon>
        <taxon>Dikarya</taxon>
        <taxon>Ascomycota</taxon>
        <taxon>Pezizomycotina</taxon>
        <taxon>Dothideomycetes</taxon>
        <taxon>Pleosporomycetidae</taxon>
        <taxon>Pleosporales</taxon>
        <taxon>Massarineae</taxon>
        <taxon>Massarinaceae</taxon>
        <taxon>Byssothecium</taxon>
    </lineage>
</organism>
<evidence type="ECO:0000313" key="6">
    <source>
        <dbReference type="EMBL" id="KAF1950602.1"/>
    </source>
</evidence>
<dbReference type="PANTHER" id="PTHR45969">
    <property type="entry name" value="RING ZINC FINGER PROTEIN-RELATED"/>
    <property type="match status" value="1"/>
</dbReference>
<feature type="domain" description="RING-type" evidence="5">
    <location>
        <begin position="419"/>
        <end position="469"/>
    </location>
</feature>
<evidence type="ECO:0000256" key="2">
    <source>
        <dbReference type="ARBA" id="ARBA00022771"/>
    </source>
</evidence>
<reference evidence="6" key="1">
    <citation type="journal article" date="2020" name="Stud. Mycol.">
        <title>101 Dothideomycetes genomes: a test case for predicting lifestyles and emergence of pathogens.</title>
        <authorList>
            <person name="Haridas S."/>
            <person name="Albert R."/>
            <person name="Binder M."/>
            <person name="Bloem J."/>
            <person name="Labutti K."/>
            <person name="Salamov A."/>
            <person name="Andreopoulos B."/>
            <person name="Baker S."/>
            <person name="Barry K."/>
            <person name="Bills G."/>
            <person name="Bluhm B."/>
            <person name="Cannon C."/>
            <person name="Castanera R."/>
            <person name="Culley D."/>
            <person name="Daum C."/>
            <person name="Ezra D."/>
            <person name="Gonzalez J."/>
            <person name="Henrissat B."/>
            <person name="Kuo A."/>
            <person name="Liang C."/>
            <person name="Lipzen A."/>
            <person name="Lutzoni F."/>
            <person name="Magnuson J."/>
            <person name="Mondo S."/>
            <person name="Nolan M."/>
            <person name="Ohm R."/>
            <person name="Pangilinan J."/>
            <person name="Park H.-J."/>
            <person name="Ramirez L."/>
            <person name="Alfaro M."/>
            <person name="Sun H."/>
            <person name="Tritt A."/>
            <person name="Yoshinaga Y."/>
            <person name="Zwiers L.-H."/>
            <person name="Turgeon B."/>
            <person name="Goodwin S."/>
            <person name="Spatafora J."/>
            <person name="Crous P."/>
            <person name="Grigoriev I."/>
        </authorList>
    </citation>
    <scope>NUCLEOTIDE SEQUENCE</scope>
    <source>
        <strain evidence="6">CBS 675.92</strain>
    </source>
</reference>
<dbReference type="InterPro" id="IPR001841">
    <property type="entry name" value="Znf_RING"/>
</dbReference>
<dbReference type="Pfam" id="PF13639">
    <property type="entry name" value="zf-RING_2"/>
    <property type="match status" value="1"/>
</dbReference>
<dbReference type="OrthoDB" id="3756836at2759"/>
<proteinExistence type="predicted"/>
<dbReference type="EMBL" id="ML977024">
    <property type="protein sequence ID" value="KAF1950602.1"/>
    <property type="molecule type" value="Genomic_DNA"/>
</dbReference>
<dbReference type="Gene3D" id="3.30.40.10">
    <property type="entry name" value="Zinc/RING finger domain, C3HC4 (zinc finger)"/>
    <property type="match status" value="1"/>
</dbReference>
<evidence type="ECO:0000256" key="4">
    <source>
        <dbReference type="PROSITE-ProRule" id="PRU00175"/>
    </source>
</evidence>
<dbReference type="SMART" id="SM00184">
    <property type="entry name" value="RING"/>
    <property type="match status" value="1"/>
</dbReference>
<dbReference type="Proteomes" id="UP000800035">
    <property type="component" value="Unassembled WGS sequence"/>
</dbReference>
<keyword evidence="7" id="KW-1185">Reference proteome</keyword>
<accession>A0A6A5TG27</accession>
<evidence type="ECO:0000256" key="1">
    <source>
        <dbReference type="ARBA" id="ARBA00022723"/>
    </source>
</evidence>
<sequence length="486" mass="55749">MYTVLSTQPKSVQDTKKVLNILGAFIHAVSKRVEVSPQQYPQYRQKVVRFFYDRRKLFYIFNGKVTNPNLSRPFARALDEFPAARFYDDVVNNLGIIDLSPKNHPNRLVDTGDGRMSCYATQWLLLSALHPDHEVELEVADLLRKYLEPFYRHWRSSTDVLYQMKMLSRSKKNTPYWPGMNGILSKAFARLKDETDPFTEDNLYHILAQLIRLGCWVADVYRERYETITNYPEDYVTHVARDYIMGETGRFQSMLEDPFAETNIRARELLSQMNVSGNIDFLSMIVVSTFVRLDRAPSGRLIFMVYQWILQAATNTRVDDGTVLRIVKDRFDACWERNIDDVPIYWRPSGCPNEIGRVDDEPMPTNITNNNVPAPEGNTFNPIGLPLPEEVPVYPIGPRNDVMAISMPYELSPGQRDICVICQDEFEESGASCVKANGCRHLFHFACLDALANDRAYPSDGKVPCPICRASICDSRDYRGIAEDSD</sequence>
<gene>
    <name evidence="6" type="ORF">CC80DRAFT_554152</name>
</gene>
<protein>
    <recommendedName>
        <fullName evidence="5">RING-type domain-containing protein</fullName>
    </recommendedName>
</protein>
<keyword evidence="2 4" id="KW-0863">Zinc-finger</keyword>
<evidence type="ECO:0000259" key="5">
    <source>
        <dbReference type="PROSITE" id="PS50089"/>
    </source>
</evidence>